<dbReference type="GO" id="GO:0005829">
    <property type="term" value="C:cytosol"/>
    <property type="evidence" value="ECO:0007669"/>
    <property type="project" value="TreeGrafter"/>
</dbReference>
<evidence type="ECO:0000259" key="7">
    <source>
        <dbReference type="Pfam" id="PF02911"/>
    </source>
</evidence>
<dbReference type="HOGENOM" id="CLU_033347_1_1_10"/>
<dbReference type="InterPro" id="IPR005793">
    <property type="entry name" value="Formyl_trans_C"/>
</dbReference>
<dbReference type="PANTHER" id="PTHR11138:SF5">
    <property type="entry name" value="METHIONYL-TRNA FORMYLTRANSFERASE, MITOCHONDRIAL"/>
    <property type="match status" value="1"/>
</dbReference>
<evidence type="ECO:0000256" key="3">
    <source>
        <dbReference type="ARBA" id="ARBA00022679"/>
    </source>
</evidence>
<feature type="binding site" evidence="5">
    <location>
        <begin position="108"/>
        <end position="111"/>
    </location>
    <ligand>
        <name>(6S)-5,6,7,8-tetrahydrofolate</name>
        <dbReference type="ChEBI" id="CHEBI:57453"/>
    </ligand>
</feature>
<feature type="domain" description="Formyl transferase N-terminal" evidence="6">
    <location>
        <begin position="1"/>
        <end position="177"/>
    </location>
</feature>
<dbReference type="EMBL" id="HG934468">
    <property type="protein sequence ID" value="CDN30120.1"/>
    <property type="molecule type" value="Genomic_DNA"/>
</dbReference>
<evidence type="ECO:0000259" key="6">
    <source>
        <dbReference type="Pfam" id="PF00551"/>
    </source>
</evidence>
<evidence type="ECO:0000256" key="4">
    <source>
        <dbReference type="ARBA" id="ARBA00022917"/>
    </source>
</evidence>
<dbReference type="NCBIfam" id="TIGR00460">
    <property type="entry name" value="fmt"/>
    <property type="match status" value="1"/>
</dbReference>
<dbReference type="STRING" id="1433126.BN938_0013"/>
<evidence type="ECO:0000256" key="1">
    <source>
        <dbReference type="ARBA" id="ARBA00010699"/>
    </source>
</evidence>
<dbReference type="eggNOG" id="COG0223">
    <property type="taxonomic scope" value="Bacteria"/>
</dbReference>
<evidence type="ECO:0000256" key="5">
    <source>
        <dbReference type="HAMAP-Rule" id="MF_00182"/>
    </source>
</evidence>
<dbReference type="HAMAP" id="MF_00182">
    <property type="entry name" value="Formyl_trans"/>
    <property type="match status" value="1"/>
</dbReference>
<dbReference type="Pfam" id="PF00551">
    <property type="entry name" value="Formyl_trans_N"/>
    <property type="match status" value="1"/>
</dbReference>
<name>A0A060R5P1_9BACT</name>
<evidence type="ECO:0000256" key="2">
    <source>
        <dbReference type="ARBA" id="ARBA00012261"/>
    </source>
</evidence>
<dbReference type="InterPro" id="IPR044135">
    <property type="entry name" value="Met-tRNA-FMT_C"/>
</dbReference>
<dbReference type="Gene3D" id="3.40.50.12230">
    <property type="match status" value="1"/>
</dbReference>
<dbReference type="KEGG" id="rbc:BN938_0013"/>
<protein>
    <recommendedName>
        <fullName evidence="2 5">Methionyl-tRNA formyltransferase</fullName>
        <ecNumber evidence="2 5">2.1.2.9</ecNumber>
    </recommendedName>
</protein>
<dbReference type="Pfam" id="PF02911">
    <property type="entry name" value="Formyl_trans_C"/>
    <property type="match status" value="1"/>
</dbReference>
<keyword evidence="4 5" id="KW-0648">Protein biosynthesis</keyword>
<dbReference type="Proteomes" id="UP000027616">
    <property type="component" value="Chromosome I"/>
</dbReference>
<dbReference type="AlphaFoldDB" id="A0A060R5P1"/>
<gene>
    <name evidence="5" type="primary">fmt</name>
    <name evidence="8" type="ORF">BN938_0013</name>
</gene>
<evidence type="ECO:0000313" key="9">
    <source>
        <dbReference type="Proteomes" id="UP000027616"/>
    </source>
</evidence>
<keyword evidence="3 5" id="KW-0808">Transferase</keyword>
<dbReference type="CDD" id="cd08646">
    <property type="entry name" value="FMT_core_Met-tRNA-FMT_N"/>
    <property type="match status" value="1"/>
</dbReference>
<dbReference type="InterPro" id="IPR036477">
    <property type="entry name" value="Formyl_transf_N_sf"/>
</dbReference>
<accession>A0A060R5P1</accession>
<dbReference type="InterPro" id="IPR005794">
    <property type="entry name" value="Fmt"/>
</dbReference>
<comment type="function">
    <text evidence="5">Attaches a formyl group to the free amino group of methionyl-tRNA(fMet). The formyl group appears to play a dual role in the initiator identity of N-formylmethionyl-tRNA by promoting its recognition by IF2 and preventing the misappropriation of this tRNA by the elongation apparatus.</text>
</comment>
<dbReference type="SUPFAM" id="SSF53328">
    <property type="entry name" value="Formyltransferase"/>
    <property type="match status" value="1"/>
</dbReference>
<dbReference type="GO" id="GO:0004479">
    <property type="term" value="F:methionyl-tRNA formyltransferase activity"/>
    <property type="evidence" value="ECO:0007669"/>
    <property type="project" value="UniProtKB-UniRule"/>
</dbReference>
<sequence length="300" mass="33590">MKIVFMGTPEFAVESLKRLIESGYEVVGVVTVPDKPAGRGLKMQQSAVKEYATAMDLRVLQPVKLRDPEWIEEFRALGADLAVVVAFRMLPEMIWAMPPLGTFNLHSSLLPKYRGAAPINWAIINGETESGVTTFMLNHQIDCGDIIEQRRVEITSEMNAGELHDKLMVVGADLVVDTVKKIEQGRVVFHRQNGESTQAPKIFKDDCKIDFSMGSREIYDKIRGLSPYPTAWCEIGSTTAKIYAAKYVIENHSITSGCYETDNKTFLRFATSDGWIYANNIQVAGKKAMPIEDFLRGFKL</sequence>
<dbReference type="CDD" id="cd08704">
    <property type="entry name" value="Met_tRNA_FMT_C"/>
    <property type="match status" value="1"/>
</dbReference>
<comment type="similarity">
    <text evidence="1 5">Belongs to the Fmt family.</text>
</comment>
<organism evidence="8 9">
    <name type="scientific">Mucinivorans hirudinis</name>
    <dbReference type="NCBI Taxonomy" id="1433126"/>
    <lineage>
        <taxon>Bacteria</taxon>
        <taxon>Pseudomonadati</taxon>
        <taxon>Bacteroidota</taxon>
        <taxon>Bacteroidia</taxon>
        <taxon>Bacteroidales</taxon>
        <taxon>Rikenellaceae</taxon>
        <taxon>Mucinivorans</taxon>
    </lineage>
</organism>
<dbReference type="OrthoDB" id="9802815at2"/>
<dbReference type="InterPro" id="IPR011034">
    <property type="entry name" value="Formyl_transferase-like_C_sf"/>
</dbReference>
<dbReference type="InterPro" id="IPR041711">
    <property type="entry name" value="Met-tRNA-FMT_N"/>
</dbReference>
<comment type="catalytic activity">
    <reaction evidence="5">
        <text>L-methionyl-tRNA(fMet) + (6R)-10-formyltetrahydrofolate = N-formyl-L-methionyl-tRNA(fMet) + (6S)-5,6,7,8-tetrahydrofolate + H(+)</text>
        <dbReference type="Rhea" id="RHEA:24380"/>
        <dbReference type="Rhea" id="RHEA-COMP:9952"/>
        <dbReference type="Rhea" id="RHEA-COMP:9953"/>
        <dbReference type="ChEBI" id="CHEBI:15378"/>
        <dbReference type="ChEBI" id="CHEBI:57453"/>
        <dbReference type="ChEBI" id="CHEBI:78530"/>
        <dbReference type="ChEBI" id="CHEBI:78844"/>
        <dbReference type="ChEBI" id="CHEBI:195366"/>
        <dbReference type="EC" id="2.1.2.9"/>
    </reaction>
</comment>
<dbReference type="PATRIC" id="fig|1433126.3.peg.13"/>
<dbReference type="InterPro" id="IPR002376">
    <property type="entry name" value="Formyl_transf_N"/>
</dbReference>
<dbReference type="PANTHER" id="PTHR11138">
    <property type="entry name" value="METHIONYL-TRNA FORMYLTRANSFERASE"/>
    <property type="match status" value="1"/>
</dbReference>
<dbReference type="SUPFAM" id="SSF50486">
    <property type="entry name" value="FMT C-terminal domain-like"/>
    <property type="match status" value="1"/>
</dbReference>
<feature type="domain" description="Formyl transferase C-terminal" evidence="7">
    <location>
        <begin position="201"/>
        <end position="298"/>
    </location>
</feature>
<dbReference type="EC" id="2.1.2.9" evidence="2 5"/>
<proteinExistence type="inferred from homology"/>
<evidence type="ECO:0000313" key="8">
    <source>
        <dbReference type="EMBL" id="CDN30120.1"/>
    </source>
</evidence>
<keyword evidence="9" id="KW-1185">Reference proteome</keyword>
<reference evidence="8 9" key="1">
    <citation type="journal article" date="2015" name="Genome Announc.">
        <title>Complete Genome Sequence of the Novel Leech Symbiont Mucinivorans hirudinis M3T.</title>
        <authorList>
            <person name="Nelson M.C."/>
            <person name="Bomar L."/>
            <person name="Graf J."/>
        </authorList>
    </citation>
    <scope>NUCLEOTIDE SEQUENCE [LARGE SCALE GENOMIC DNA]</scope>
    <source>
        <strain evidence="9">M3</strain>
    </source>
</reference>